<dbReference type="PROSITE" id="PS50157">
    <property type="entry name" value="ZINC_FINGER_C2H2_2"/>
    <property type="match status" value="1"/>
</dbReference>
<comment type="caution">
    <text evidence="4">The sequence shown here is derived from an EMBL/GenBank/DDBJ whole genome shotgun (WGS) entry which is preliminary data.</text>
</comment>
<evidence type="ECO:0000313" key="5">
    <source>
        <dbReference type="Proteomes" id="UP001153365"/>
    </source>
</evidence>
<evidence type="ECO:0000313" key="4">
    <source>
        <dbReference type="EMBL" id="CAH7674739.1"/>
    </source>
</evidence>
<protein>
    <submittedName>
        <fullName evidence="4">Expressed protein</fullName>
    </submittedName>
</protein>
<feature type="region of interest" description="Disordered" evidence="2">
    <location>
        <begin position="167"/>
        <end position="218"/>
    </location>
</feature>
<feature type="compositionally biased region" description="Low complexity" evidence="2">
    <location>
        <begin position="189"/>
        <end position="218"/>
    </location>
</feature>
<evidence type="ECO:0000256" key="1">
    <source>
        <dbReference type="PROSITE-ProRule" id="PRU00042"/>
    </source>
</evidence>
<keyword evidence="1" id="KW-0862">Zinc</keyword>
<gene>
    <name evidence="4" type="ORF">PPACK8108_LOCUS9671</name>
</gene>
<sequence>MSQPLDLLKSFRPTHQSLLPLPPPLPPLHPPQTDQTLHHHHLHQFNINPQPQSVTATVTVTVTVTVTIKSSSLTTHPPSQTNLNCFYQPNQSKPPKPPAKCSFCGMTFKKLEHCQRHERTHFTPDLTTHQNLSPSSITLTRSNPLPVVIRSLALDLRTLNQTNRSDLFKKRRSIQTVPPQPHLINLPHQSPSSQSSSSSSSSPIRDLINSSSSSSSLSDFNLTFHPSTPTSIDFTLPSPLDPTHTPSPISTSLSINHHHHHQLPHSSPWLLNHPEPPVWINPFATPPLSSSSTQSTFINHQTHSDSPNLLHIRHARAIRPTDSTQRNTRGLSLSSNSFNFQMPQHFNPNNSLVPDPQSAPPTCTSWSRSSSLSTNLLPRLDEVTDGLGNVLLDWDQLGQQSMIPPSACLWDQPNAGVDPFGGATSLLPVPRDREEVIAENLVTETLFPIFKHDQEDHHCSHHPDAITDDQNHHHGITTRLIGFDSRMATNRRGSIYEPLGDLCGMMGMEFETLSQSTTATIPTPLSSSCPQFESNLIPTDLNHNLQQQQQQQTQQQLVDGQFQKDDLLNRAELEDFTQLVYHGGGSNESNDQNVSLNWDNQESIVNF</sequence>
<keyword evidence="5" id="KW-1185">Reference proteome</keyword>
<feature type="compositionally biased region" description="Pro residues" evidence="2">
    <location>
        <begin position="20"/>
        <end position="30"/>
    </location>
</feature>
<feature type="region of interest" description="Disordered" evidence="2">
    <location>
        <begin position="15"/>
        <end position="35"/>
    </location>
</feature>
<dbReference type="AlphaFoldDB" id="A0AAV0B0D2"/>
<accession>A0AAV0B0D2</accession>
<dbReference type="GO" id="GO:0008270">
    <property type="term" value="F:zinc ion binding"/>
    <property type="evidence" value="ECO:0007669"/>
    <property type="project" value="UniProtKB-KW"/>
</dbReference>
<keyword evidence="1" id="KW-0863">Zinc-finger</keyword>
<feature type="domain" description="C2H2-type" evidence="3">
    <location>
        <begin position="99"/>
        <end position="121"/>
    </location>
</feature>
<keyword evidence="1" id="KW-0479">Metal-binding</keyword>
<reference evidence="4" key="1">
    <citation type="submission" date="2022-06" db="EMBL/GenBank/DDBJ databases">
        <authorList>
            <consortium name="SYNGENTA / RWTH Aachen University"/>
        </authorList>
    </citation>
    <scope>NUCLEOTIDE SEQUENCE</scope>
</reference>
<dbReference type="Proteomes" id="UP001153365">
    <property type="component" value="Unassembled WGS sequence"/>
</dbReference>
<organism evidence="4 5">
    <name type="scientific">Phakopsora pachyrhizi</name>
    <name type="common">Asian soybean rust disease fungus</name>
    <dbReference type="NCBI Taxonomy" id="170000"/>
    <lineage>
        <taxon>Eukaryota</taxon>
        <taxon>Fungi</taxon>
        <taxon>Dikarya</taxon>
        <taxon>Basidiomycota</taxon>
        <taxon>Pucciniomycotina</taxon>
        <taxon>Pucciniomycetes</taxon>
        <taxon>Pucciniales</taxon>
        <taxon>Phakopsoraceae</taxon>
        <taxon>Phakopsora</taxon>
    </lineage>
</organism>
<dbReference type="EMBL" id="CALTRL010002123">
    <property type="protein sequence ID" value="CAH7674739.1"/>
    <property type="molecule type" value="Genomic_DNA"/>
</dbReference>
<feature type="region of interest" description="Disordered" evidence="2">
    <location>
        <begin position="233"/>
        <end position="269"/>
    </location>
</feature>
<evidence type="ECO:0000256" key="2">
    <source>
        <dbReference type="SAM" id="MobiDB-lite"/>
    </source>
</evidence>
<dbReference type="InterPro" id="IPR013087">
    <property type="entry name" value="Znf_C2H2_type"/>
</dbReference>
<dbReference type="PROSITE" id="PS00028">
    <property type="entry name" value="ZINC_FINGER_C2H2_1"/>
    <property type="match status" value="1"/>
</dbReference>
<proteinExistence type="predicted"/>
<name>A0AAV0B0D2_PHAPC</name>
<evidence type="ECO:0000259" key="3">
    <source>
        <dbReference type="PROSITE" id="PS50157"/>
    </source>
</evidence>